<sequence>MDVKDKKRKIRLNTMQLIALGFFGVIFLGGILLWLPWCNEQPIRFIDAMFTSVTAVCVTGLVTITPATQFTLLGKVILLILIQIGGVGVIACTIAFFVLLKKRITIRERAIIQQAYSMENLSGMVKFILRIIKGTLVMEFIGGVLFALEFVPDFGWVRGIWYSVFHSISAFCNAGIDILGTDSMIHYQNSVPINIAIMGLIVFGGLGFVVWYDVGANIRRVISEHQPLRRMFTRLQLQSKVVLVMTATLILIGAACFLGLEHNNPETMQGMSWGNKIMASFFQSVTTRTAGFATISQDGLTSGSKLVGCILMFIGGSPGGTAGGVKTTTVALLLILSLSVIRGSNHTECFGRKIARDVVRTGTAIVLITFITLMAGVVAITILEPKEDFLRILYEATSAMATVGLTADLTPQLCDASHVILMIMMYIGRIGPITMALVFGGKGSSEKALRDLPEKRIMVG</sequence>
<dbReference type="PANTHER" id="PTHR32024">
    <property type="entry name" value="TRK SYSTEM POTASSIUM UPTAKE PROTEIN TRKG-RELATED"/>
    <property type="match status" value="1"/>
</dbReference>
<organism evidence="9 10">
    <name type="scientific">Hespellia stercorisuis DSM 15480</name>
    <dbReference type="NCBI Taxonomy" id="1121950"/>
    <lineage>
        <taxon>Bacteria</taxon>
        <taxon>Bacillati</taxon>
        <taxon>Bacillota</taxon>
        <taxon>Clostridia</taxon>
        <taxon>Lachnospirales</taxon>
        <taxon>Lachnospiraceae</taxon>
        <taxon>Hespellia</taxon>
    </lineage>
</organism>
<dbReference type="STRING" id="1121950.SAMN02745243_01797"/>
<evidence type="ECO:0000256" key="5">
    <source>
        <dbReference type="ARBA" id="ARBA00022989"/>
    </source>
</evidence>
<dbReference type="AlphaFoldDB" id="A0A1M6NG26"/>
<reference evidence="9 10" key="1">
    <citation type="submission" date="2016-11" db="EMBL/GenBank/DDBJ databases">
        <authorList>
            <person name="Jaros S."/>
            <person name="Januszkiewicz K."/>
            <person name="Wedrychowicz H."/>
        </authorList>
    </citation>
    <scope>NUCLEOTIDE SEQUENCE [LARGE SCALE GENOMIC DNA]</scope>
    <source>
        <strain evidence="9 10">DSM 15480</strain>
    </source>
</reference>
<feature type="transmembrane region" description="Helical" evidence="8">
    <location>
        <begin position="127"/>
        <end position="148"/>
    </location>
</feature>
<proteinExistence type="predicted"/>
<accession>A0A1M6NG26</accession>
<keyword evidence="7 8" id="KW-0472">Membrane</keyword>
<keyword evidence="10" id="KW-1185">Reference proteome</keyword>
<feature type="transmembrane region" description="Helical" evidence="8">
    <location>
        <begin position="76"/>
        <end position="100"/>
    </location>
</feature>
<evidence type="ECO:0000256" key="4">
    <source>
        <dbReference type="ARBA" id="ARBA00022692"/>
    </source>
</evidence>
<evidence type="ECO:0000256" key="3">
    <source>
        <dbReference type="ARBA" id="ARBA00022475"/>
    </source>
</evidence>
<dbReference type="InterPro" id="IPR003445">
    <property type="entry name" value="Cat_transpt"/>
</dbReference>
<evidence type="ECO:0000256" key="8">
    <source>
        <dbReference type="SAM" id="Phobius"/>
    </source>
</evidence>
<feature type="transmembrane region" description="Helical" evidence="8">
    <location>
        <begin position="362"/>
        <end position="383"/>
    </location>
</feature>
<feature type="transmembrane region" description="Helical" evidence="8">
    <location>
        <begin position="321"/>
        <end position="341"/>
    </location>
</feature>
<keyword evidence="6" id="KW-0406">Ion transport</keyword>
<evidence type="ECO:0000256" key="2">
    <source>
        <dbReference type="ARBA" id="ARBA00022448"/>
    </source>
</evidence>
<dbReference type="GO" id="GO:0005886">
    <property type="term" value="C:plasma membrane"/>
    <property type="evidence" value="ECO:0007669"/>
    <property type="project" value="UniProtKB-SubCell"/>
</dbReference>
<evidence type="ECO:0000256" key="1">
    <source>
        <dbReference type="ARBA" id="ARBA00004651"/>
    </source>
</evidence>
<protein>
    <submittedName>
        <fullName evidence="9">Trk system potassium uptake protein TrkH</fullName>
    </submittedName>
</protein>
<feature type="transmembrane region" description="Helical" evidence="8">
    <location>
        <begin position="241"/>
        <end position="260"/>
    </location>
</feature>
<keyword evidence="4 8" id="KW-0812">Transmembrane</keyword>
<evidence type="ECO:0000256" key="6">
    <source>
        <dbReference type="ARBA" id="ARBA00023065"/>
    </source>
</evidence>
<feature type="transmembrane region" description="Helical" evidence="8">
    <location>
        <begin position="12"/>
        <end position="37"/>
    </location>
</feature>
<dbReference type="GO" id="GO:0008324">
    <property type="term" value="F:monoatomic cation transmembrane transporter activity"/>
    <property type="evidence" value="ECO:0007669"/>
    <property type="project" value="InterPro"/>
</dbReference>
<keyword evidence="3" id="KW-1003">Cell membrane</keyword>
<dbReference type="PANTHER" id="PTHR32024:SF1">
    <property type="entry name" value="KTR SYSTEM POTASSIUM UPTAKE PROTEIN B"/>
    <property type="match status" value="1"/>
</dbReference>
<keyword evidence="2" id="KW-0813">Transport</keyword>
<feature type="transmembrane region" description="Helical" evidence="8">
    <location>
        <begin position="191"/>
        <end position="212"/>
    </location>
</feature>
<dbReference type="EMBL" id="FQZY01000023">
    <property type="protein sequence ID" value="SHJ94660.1"/>
    <property type="molecule type" value="Genomic_DNA"/>
</dbReference>
<evidence type="ECO:0000313" key="9">
    <source>
        <dbReference type="EMBL" id="SHJ94660.1"/>
    </source>
</evidence>
<feature type="transmembrane region" description="Helical" evidence="8">
    <location>
        <begin position="419"/>
        <end position="440"/>
    </location>
</feature>
<dbReference type="Pfam" id="PF02386">
    <property type="entry name" value="TrkH"/>
    <property type="match status" value="1"/>
</dbReference>
<name>A0A1M6NG26_9FIRM</name>
<evidence type="ECO:0000313" key="10">
    <source>
        <dbReference type="Proteomes" id="UP000184301"/>
    </source>
</evidence>
<keyword evidence="5 8" id="KW-1133">Transmembrane helix</keyword>
<gene>
    <name evidence="9" type="ORF">SAMN02745243_01797</name>
</gene>
<dbReference type="Proteomes" id="UP000184301">
    <property type="component" value="Unassembled WGS sequence"/>
</dbReference>
<evidence type="ECO:0000256" key="7">
    <source>
        <dbReference type="ARBA" id="ARBA00023136"/>
    </source>
</evidence>
<feature type="transmembrane region" description="Helical" evidence="8">
    <location>
        <begin position="43"/>
        <end position="64"/>
    </location>
</feature>
<comment type="subcellular location">
    <subcellularLocation>
        <location evidence="1">Cell membrane</location>
        <topology evidence="1">Multi-pass membrane protein</topology>
    </subcellularLocation>
</comment>
<dbReference type="GO" id="GO:0030001">
    <property type="term" value="P:metal ion transport"/>
    <property type="evidence" value="ECO:0007669"/>
    <property type="project" value="UniProtKB-ARBA"/>
</dbReference>